<evidence type="ECO:0000259" key="8">
    <source>
        <dbReference type="PROSITE" id="PS50928"/>
    </source>
</evidence>
<dbReference type="PROSITE" id="PS50928">
    <property type="entry name" value="ABC_TM1"/>
    <property type="match status" value="1"/>
</dbReference>
<evidence type="ECO:0000256" key="4">
    <source>
        <dbReference type="ARBA" id="ARBA00022692"/>
    </source>
</evidence>
<dbReference type="EMBL" id="CADCWK010000158">
    <property type="protein sequence ID" value="CAA9559681.1"/>
    <property type="molecule type" value="Genomic_DNA"/>
</dbReference>
<feature type="transmembrane region" description="Helical" evidence="7">
    <location>
        <begin position="203"/>
        <end position="229"/>
    </location>
</feature>
<dbReference type="InterPro" id="IPR000515">
    <property type="entry name" value="MetI-like"/>
</dbReference>
<organism evidence="9">
    <name type="scientific">uncultured Thermomicrobiales bacterium</name>
    <dbReference type="NCBI Taxonomy" id="1645740"/>
    <lineage>
        <taxon>Bacteria</taxon>
        <taxon>Pseudomonadati</taxon>
        <taxon>Thermomicrobiota</taxon>
        <taxon>Thermomicrobia</taxon>
        <taxon>Thermomicrobiales</taxon>
        <taxon>environmental samples</taxon>
    </lineage>
</organism>
<sequence>MTQPVIPVPPSAAVVNPVQRRNEDAPRASWAKARERLAWAMVAPSMVVVIVVALYPLAQTVYYSFTDARLTRADEAVWRGLDQYRFLWEDRNFRGAFVNTVQFTILSVLFETILGMATALLIFSNFAGRGLLRTAILVPWAIPTVVSSRLWQYMFTEPYGVFNDITQYRLPQLVDWIPGIGSSLAGIFPAPGDSIPFLTDPTLSLFSIIAVDVWKTTPFMALLLLAGLQTIPGDVYEASNIDGATKWQQFWQITLPLVRPALLVALIFRTMDSFRVFDVVYVMKQGSLDTQTLAIYAQQALINGDRLGRTSAVAVVIFLCIALMVVAYTRLVRVEENS</sequence>
<dbReference type="InterPro" id="IPR035906">
    <property type="entry name" value="MetI-like_sf"/>
</dbReference>
<dbReference type="Gene3D" id="1.10.3720.10">
    <property type="entry name" value="MetI-like"/>
    <property type="match status" value="1"/>
</dbReference>
<dbReference type="SUPFAM" id="SSF161098">
    <property type="entry name" value="MetI-like"/>
    <property type="match status" value="1"/>
</dbReference>
<dbReference type="SUPFAM" id="SSF160964">
    <property type="entry name" value="MalF N-terminal region-like"/>
    <property type="match status" value="1"/>
</dbReference>
<evidence type="ECO:0000256" key="2">
    <source>
        <dbReference type="ARBA" id="ARBA00022448"/>
    </source>
</evidence>
<dbReference type="GO" id="GO:0055085">
    <property type="term" value="P:transmembrane transport"/>
    <property type="evidence" value="ECO:0007669"/>
    <property type="project" value="InterPro"/>
</dbReference>
<reference evidence="9" key="1">
    <citation type="submission" date="2020-02" db="EMBL/GenBank/DDBJ databases">
        <authorList>
            <person name="Meier V. D."/>
        </authorList>
    </citation>
    <scope>NUCLEOTIDE SEQUENCE</scope>
    <source>
        <strain evidence="9">AVDCRST_MAG33</strain>
    </source>
</reference>
<evidence type="ECO:0000256" key="6">
    <source>
        <dbReference type="ARBA" id="ARBA00023136"/>
    </source>
</evidence>
<feature type="transmembrane region" description="Helical" evidence="7">
    <location>
        <begin position="312"/>
        <end position="331"/>
    </location>
</feature>
<keyword evidence="5 7" id="KW-1133">Transmembrane helix</keyword>
<keyword evidence="4 7" id="KW-0812">Transmembrane</keyword>
<feature type="transmembrane region" description="Helical" evidence="7">
    <location>
        <begin position="101"/>
        <end position="123"/>
    </location>
</feature>
<dbReference type="PANTHER" id="PTHR43005">
    <property type="entry name" value="BLR7065 PROTEIN"/>
    <property type="match status" value="1"/>
</dbReference>
<feature type="domain" description="ABC transmembrane type-1" evidence="8">
    <location>
        <begin position="97"/>
        <end position="328"/>
    </location>
</feature>
<proteinExistence type="inferred from homology"/>
<dbReference type="PANTHER" id="PTHR43005:SF2">
    <property type="entry name" value="INTEGRAL MEMBRANE SUGAR TRANSPORT PROTEIN"/>
    <property type="match status" value="1"/>
</dbReference>
<feature type="transmembrane region" description="Helical" evidence="7">
    <location>
        <begin position="135"/>
        <end position="153"/>
    </location>
</feature>
<keyword evidence="6 7" id="KW-0472">Membrane</keyword>
<evidence type="ECO:0000256" key="1">
    <source>
        <dbReference type="ARBA" id="ARBA00004651"/>
    </source>
</evidence>
<comment type="similarity">
    <text evidence="7">Belongs to the binding-protein-dependent transport system permease family.</text>
</comment>
<keyword evidence="3" id="KW-1003">Cell membrane</keyword>
<dbReference type="GO" id="GO:0005886">
    <property type="term" value="C:plasma membrane"/>
    <property type="evidence" value="ECO:0007669"/>
    <property type="project" value="UniProtKB-SubCell"/>
</dbReference>
<gene>
    <name evidence="9" type="ORF">AVDCRST_MAG33-1584</name>
</gene>
<feature type="transmembrane region" description="Helical" evidence="7">
    <location>
        <begin position="37"/>
        <end position="58"/>
    </location>
</feature>
<comment type="subcellular location">
    <subcellularLocation>
        <location evidence="1 7">Cell membrane</location>
        <topology evidence="1 7">Multi-pass membrane protein</topology>
    </subcellularLocation>
</comment>
<name>A0A6J4USK1_9BACT</name>
<evidence type="ECO:0000256" key="5">
    <source>
        <dbReference type="ARBA" id="ARBA00022989"/>
    </source>
</evidence>
<dbReference type="AlphaFoldDB" id="A0A6J4USK1"/>
<evidence type="ECO:0000256" key="3">
    <source>
        <dbReference type="ARBA" id="ARBA00022475"/>
    </source>
</evidence>
<dbReference type="CDD" id="cd06261">
    <property type="entry name" value="TM_PBP2"/>
    <property type="match status" value="1"/>
</dbReference>
<protein>
    <submittedName>
        <fullName evidence="9">Maltodextrin ABC transporter, permease protein MdxF</fullName>
    </submittedName>
</protein>
<evidence type="ECO:0000256" key="7">
    <source>
        <dbReference type="RuleBase" id="RU363032"/>
    </source>
</evidence>
<dbReference type="Pfam" id="PF00528">
    <property type="entry name" value="BPD_transp_1"/>
    <property type="match status" value="1"/>
</dbReference>
<feature type="transmembrane region" description="Helical" evidence="7">
    <location>
        <begin position="249"/>
        <end position="268"/>
    </location>
</feature>
<evidence type="ECO:0000313" key="9">
    <source>
        <dbReference type="EMBL" id="CAA9559681.1"/>
    </source>
</evidence>
<keyword evidence="2 7" id="KW-0813">Transport</keyword>
<accession>A0A6J4USK1</accession>